<comment type="similarity">
    <text evidence="2">Belongs to the eukaryotic RPA49/POLR1E RNA polymerase subunit family.</text>
</comment>
<dbReference type="STRING" id="645134.A0A0L0HSG0"/>
<dbReference type="EMBL" id="KQ257451">
    <property type="protein sequence ID" value="KND03794.1"/>
    <property type="molecule type" value="Genomic_DNA"/>
</dbReference>
<accession>A0A0L0HSG0</accession>
<evidence type="ECO:0000256" key="1">
    <source>
        <dbReference type="ARBA" id="ARBA00004604"/>
    </source>
</evidence>
<keyword evidence="3" id="KW-0240">DNA-directed RNA polymerase</keyword>
<evidence type="ECO:0000256" key="3">
    <source>
        <dbReference type="ARBA" id="ARBA00022478"/>
    </source>
</evidence>
<dbReference type="GeneID" id="27684928"/>
<dbReference type="InParanoid" id="A0A0L0HSG0"/>
<name>A0A0L0HSG0_SPIPD</name>
<dbReference type="FunCoup" id="A0A0L0HSG0">
    <property type="interactions" value="201"/>
</dbReference>
<dbReference type="InterPro" id="IPR009668">
    <property type="entry name" value="RNA_pol-assoc_fac_A49-like"/>
</dbReference>
<dbReference type="GO" id="GO:0005730">
    <property type="term" value="C:nucleolus"/>
    <property type="evidence" value="ECO:0007669"/>
    <property type="project" value="UniProtKB-SubCell"/>
</dbReference>
<evidence type="ECO:0008006" key="8">
    <source>
        <dbReference type="Google" id="ProtNLM"/>
    </source>
</evidence>
<dbReference type="AlphaFoldDB" id="A0A0L0HSG0"/>
<dbReference type="VEuPathDB" id="FungiDB:SPPG_01251"/>
<evidence type="ECO:0000256" key="4">
    <source>
        <dbReference type="ARBA" id="ARBA00023163"/>
    </source>
</evidence>
<dbReference type="Pfam" id="PF06870">
    <property type="entry name" value="RNA_pol_I_A49"/>
    <property type="match status" value="1"/>
</dbReference>
<dbReference type="OrthoDB" id="532500at2759"/>
<evidence type="ECO:0000313" key="7">
    <source>
        <dbReference type="Proteomes" id="UP000053201"/>
    </source>
</evidence>
<sequence>MSTKKRKVVEGGSIKPATFDNDTNDTPLLVTLPDFPTKPHSVKFQTFVRGENESGAVRKKRRIVVGQTSKLEYVGDNAGNKRYCRYVIGVFDKNTKQLTLRESDAFRMATTVKTLKRHESKHIAEKNMLARNALGEAFGTKKRRQAIRALEKNVVDVRGMAEVEDVIKGAIDEKAATLPSREEIRQEAQLDRCIPPYNLQAQSPADVYNVEDIITPAELQAIPFKQIWRARSASDVKELLEPISPTSWVWDKIHVCLQVKDDSVRMRRLIYLAYLMKFHGFKDKDLNSQAVGKRLGGAPQIVAERLMNEFTEFQEDEGRRRYRMSPKLQDKLRAYILTLCLILNDFKVDASQIARDLGIAVNKMNDIAKELGCKHQQVKNAEGKSTKRMALTVPLVFPQRTR</sequence>
<keyword evidence="5" id="KW-0539">Nucleus</keyword>
<organism evidence="6 7">
    <name type="scientific">Spizellomyces punctatus (strain DAOM BR117)</name>
    <dbReference type="NCBI Taxonomy" id="645134"/>
    <lineage>
        <taxon>Eukaryota</taxon>
        <taxon>Fungi</taxon>
        <taxon>Fungi incertae sedis</taxon>
        <taxon>Chytridiomycota</taxon>
        <taxon>Chytridiomycota incertae sedis</taxon>
        <taxon>Chytridiomycetes</taxon>
        <taxon>Spizellomycetales</taxon>
        <taxon>Spizellomycetaceae</taxon>
        <taxon>Spizellomyces</taxon>
    </lineage>
</organism>
<dbReference type="GO" id="GO:0006351">
    <property type="term" value="P:DNA-templated transcription"/>
    <property type="evidence" value="ECO:0007669"/>
    <property type="project" value="InterPro"/>
</dbReference>
<gene>
    <name evidence="6" type="ORF">SPPG_01251</name>
</gene>
<dbReference type="eggNOG" id="KOG4183">
    <property type="taxonomic scope" value="Eukaryota"/>
</dbReference>
<dbReference type="OMA" id="DVYPFDE"/>
<dbReference type="Proteomes" id="UP000053201">
    <property type="component" value="Unassembled WGS sequence"/>
</dbReference>
<dbReference type="PANTHER" id="PTHR14440">
    <property type="entry name" value="DNA-DIRECTED RNA POLYMERASE I SUBUNIT RPA49"/>
    <property type="match status" value="1"/>
</dbReference>
<keyword evidence="4" id="KW-0804">Transcription</keyword>
<evidence type="ECO:0000313" key="6">
    <source>
        <dbReference type="EMBL" id="KND03794.1"/>
    </source>
</evidence>
<evidence type="ECO:0000256" key="5">
    <source>
        <dbReference type="ARBA" id="ARBA00023242"/>
    </source>
</evidence>
<dbReference type="GO" id="GO:0003677">
    <property type="term" value="F:DNA binding"/>
    <property type="evidence" value="ECO:0007669"/>
    <property type="project" value="InterPro"/>
</dbReference>
<proteinExistence type="inferred from homology"/>
<reference evidence="6 7" key="1">
    <citation type="submission" date="2009-08" db="EMBL/GenBank/DDBJ databases">
        <title>The Genome Sequence of Spizellomyces punctatus strain DAOM BR117.</title>
        <authorList>
            <consortium name="The Broad Institute Genome Sequencing Platform"/>
            <person name="Russ C."/>
            <person name="Cuomo C."/>
            <person name="Shea T."/>
            <person name="Young S.K."/>
            <person name="Zeng Q."/>
            <person name="Koehrsen M."/>
            <person name="Haas B."/>
            <person name="Borodovsky M."/>
            <person name="Guigo R."/>
            <person name="Alvarado L."/>
            <person name="Berlin A."/>
            <person name="Bochicchio J."/>
            <person name="Borenstein D."/>
            <person name="Chapman S."/>
            <person name="Chen Z."/>
            <person name="Engels R."/>
            <person name="Freedman E."/>
            <person name="Gellesch M."/>
            <person name="Goldberg J."/>
            <person name="Griggs A."/>
            <person name="Gujja S."/>
            <person name="Heiman D."/>
            <person name="Hepburn T."/>
            <person name="Howarth C."/>
            <person name="Jen D."/>
            <person name="Larson L."/>
            <person name="Lewis B."/>
            <person name="Mehta T."/>
            <person name="Park D."/>
            <person name="Pearson M."/>
            <person name="Roberts A."/>
            <person name="Saif S."/>
            <person name="Shenoy N."/>
            <person name="Sisk P."/>
            <person name="Stolte C."/>
            <person name="Sykes S."/>
            <person name="Thomson T."/>
            <person name="Walk T."/>
            <person name="White J."/>
            <person name="Yandava C."/>
            <person name="Burger G."/>
            <person name="Gray M.W."/>
            <person name="Holland P.W.H."/>
            <person name="King N."/>
            <person name="Lang F.B.F."/>
            <person name="Roger A.J."/>
            <person name="Ruiz-Trillo I."/>
            <person name="Lander E."/>
            <person name="Nusbaum C."/>
        </authorList>
    </citation>
    <scope>NUCLEOTIDE SEQUENCE [LARGE SCALE GENOMIC DNA]</scope>
    <source>
        <strain evidence="6 7">DAOM BR117</strain>
    </source>
</reference>
<evidence type="ECO:0000256" key="2">
    <source>
        <dbReference type="ARBA" id="ARBA00009430"/>
    </source>
</evidence>
<dbReference type="GO" id="GO:0000428">
    <property type="term" value="C:DNA-directed RNA polymerase complex"/>
    <property type="evidence" value="ECO:0007669"/>
    <property type="project" value="UniProtKB-KW"/>
</dbReference>
<protein>
    <recommendedName>
        <fullName evidence="8">RNA polymerase I associated factor, A49-like protein</fullName>
    </recommendedName>
</protein>
<dbReference type="RefSeq" id="XP_016611833.1">
    <property type="nucleotide sequence ID" value="XM_016749577.1"/>
</dbReference>
<keyword evidence="7" id="KW-1185">Reference proteome</keyword>
<comment type="subcellular location">
    <subcellularLocation>
        <location evidence="1">Nucleus</location>
        <location evidence="1">Nucleolus</location>
    </subcellularLocation>
</comment>